<dbReference type="InterPro" id="IPR020578">
    <property type="entry name" value="Aminotrans_V_PyrdxlP_BS"/>
</dbReference>
<keyword evidence="9 12" id="KW-0718">Serine biosynthesis</keyword>
<evidence type="ECO:0000313" key="16">
    <source>
        <dbReference type="Proteomes" id="UP000032049"/>
    </source>
</evidence>
<dbReference type="OrthoDB" id="9809412at2"/>
<evidence type="ECO:0000256" key="7">
    <source>
        <dbReference type="ARBA" id="ARBA00022898"/>
    </source>
</evidence>
<dbReference type="Pfam" id="PF00266">
    <property type="entry name" value="Aminotran_5"/>
    <property type="match status" value="1"/>
</dbReference>
<keyword evidence="4 12" id="KW-0032">Aminotransferase</keyword>
<comment type="subunit">
    <text evidence="12">Homodimer.</text>
</comment>
<sequence>MRHNFGAGPCILPQEVFRQASQAVLDFKDGLSILEISHRTPEFEAVLAEAVKLVKELLNVPEGYSVLFLQGGASLQFAMVPMNLLSEGQTASYLETGVWANKAIKEVKNFGAANVVASSKDANFNYIPKDYSIPADSTYFHCTSNNTIYGTEMFSLPDTKVPVVCDMSSDIMSRVIDVSKYDLIYAGAQKNIGPAGSTLVIVKDEILGKTTNKIPSMLDYKVHIEGGSMYNTPPVFAIYVAMLNLRWLKSKGGVAEIEKENNAKAHALYAEIDRNPLFKGTAAVEDRSRMNICFVMENPELEKPFLKFAEENDIEGLKGHRSVGGFRASIYNALPITSVHRLVELMQVFAEKHQK</sequence>
<feature type="binding site" evidence="12">
    <location>
        <position position="166"/>
    </location>
    <ligand>
        <name>pyridoxal 5'-phosphate</name>
        <dbReference type="ChEBI" id="CHEBI:597326"/>
    </ligand>
</feature>
<keyword evidence="7 12" id="KW-0663">Pyridoxal phosphate</keyword>
<comment type="similarity">
    <text evidence="3 12">Belongs to the class-V pyridoxal-phosphate-dependent aminotransferase family. SerC subfamily.</text>
</comment>
<dbReference type="GO" id="GO:0005737">
    <property type="term" value="C:cytoplasm"/>
    <property type="evidence" value="ECO:0007669"/>
    <property type="project" value="UniProtKB-SubCell"/>
</dbReference>
<dbReference type="InterPro" id="IPR000192">
    <property type="entry name" value="Aminotrans_V_dom"/>
</dbReference>
<feature type="binding site" evidence="12">
    <location>
        <position position="99"/>
    </location>
    <ligand>
        <name>pyridoxal 5'-phosphate</name>
        <dbReference type="ChEBI" id="CHEBI:597326"/>
    </ligand>
</feature>
<feature type="binding site" evidence="12">
    <location>
        <begin position="231"/>
        <end position="232"/>
    </location>
    <ligand>
        <name>pyridoxal 5'-phosphate</name>
        <dbReference type="ChEBI" id="CHEBI:597326"/>
    </ligand>
</feature>
<dbReference type="AlphaFoldDB" id="A0A0D0FQ98"/>
<comment type="catalytic activity">
    <reaction evidence="11 12 13">
        <text>O-phospho-L-serine + 2-oxoglutarate = 3-phosphooxypyruvate + L-glutamate</text>
        <dbReference type="Rhea" id="RHEA:14329"/>
        <dbReference type="ChEBI" id="CHEBI:16810"/>
        <dbReference type="ChEBI" id="CHEBI:18110"/>
        <dbReference type="ChEBI" id="CHEBI:29985"/>
        <dbReference type="ChEBI" id="CHEBI:57524"/>
        <dbReference type="EC" id="2.6.1.52"/>
    </reaction>
</comment>
<dbReference type="InterPro" id="IPR015421">
    <property type="entry name" value="PyrdxlP-dep_Trfase_major"/>
</dbReference>
<gene>
    <name evidence="12" type="primary">serC</name>
    <name evidence="15" type="ORF">TH53_25280</name>
</gene>
<keyword evidence="5 12" id="KW-0028">Amino-acid biosynthesis</keyword>
<keyword evidence="6 12" id="KW-0808">Transferase</keyword>
<dbReference type="NCBIfam" id="NF003764">
    <property type="entry name" value="PRK05355.1"/>
    <property type="match status" value="1"/>
</dbReference>
<evidence type="ECO:0000256" key="10">
    <source>
        <dbReference type="ARBA" id="ARBA00047630"/>
    </source>
</evidence>
<evidence type="ECO:0000256" key="8">
    <source>
        <dbReference type="ARBA" id="ARBA00023096"/>
    </source>
</evidence>
<comment type="pathway">
    <text evidence="1 12">Cofactor biosynthesis; pyridoxine 5'-phosphate biosynthesis; pyridoxine 5'-phosphate from D-erythrose 4-phosphate: step 3/5.</text>
</comment>
<keyword evidence="12" id="KW-0963">Cytoplasm</keyword>
<dbReference type="PANTHER" id="PTHR43247">
    <property type="entry name" value="PHOSPHOSERINE AMINOTRANSFERASE"/>
    <property type="match status" value="1"/>
</dbReference>
<dbReference type="GO" id="GO:0030170">
    <property type="term" value="F:pyridoxal phosphate binding"/>
    <property type="evidence" value="ECO:0007669"/>
    <property type="project" value="UniProtKB-UniRule"/>
</dbReference>
<dbReference type="RefSeq" id="WP_041887065.1">
    <property type="nucleotide sequence ID" value="NZ_CP157278.1"/>
</dbReference>
<evidence type="ECO:0000256" key="11">
    <source>
        <dbReference type="ARBA" id="ARBA00049007"/>
    </source>
</evidence>
<proteinExistence type="inferred from homology"/>
<dbReference type="GO" id="GO:0008615">
    <property type="term" value="P:pyridoxine biosynthetic process"/>
    <property type="evidence" value="ECO:0007669"/>
    <property type="project" value="UniProtKB-UniRule"/>
</dbReference>
<feature type="binding site" evidence="12">
    <location>
        <begin position="73"/>
        <end position="74"/>
    </location>
    <ligand>
        <name>pyridoxal 5'-phosphate</name>
        <dbReference type="ChEBI" id="CHEBI:597326"/>
    </ligand>
</feature>
<name>A0A0D0FQ98_9SPHI</name>
<evidence type="ECO:0000256" key="2">
    <source>
        <dbReference type="ARBA" id="ARBA00005099"/>
    </source>
</evidence>
<dbReference type="InterPro" id="IPR022278">
    <property type="entry name" value="Pser_aminoTfrase"/>
</dbReference>
<dbReference type="PROSITE" id="PS00595">
    <property type="entry name" value="AA_TRANSFER_CLASS_5"/>
    <property type="match status" value="1"/>
</dbReference>
<dbReference type="HAMAP" id="MF_00160">
    <property type="entry name" value="SerC_aminotrans_5"/>
    <property type="match status" value="1"/>
</dbReference>
<dbReference type="GO" id="GO:0006564">
    <property type="term" value="P:L-serine biosynthetic process"/>
    <property type="evidence" value="ECO:0007669"/>
    <property type="project" value="UniProtKB-UniRule"/>
</dbReference>
<feature type="domain" description="Aminotransferase class V" evidence="14">
    <location>
        <begin position="4"/>
        <end position="341"/>
    </location>
</feature>
<dbReference type="FunFam" id="3.90.1150.10:FF:000006">
    <property type="entry name" value="Phosphoserine aminotransferase"/>
    <property type="match status" value="1"/>
</dbReference>
<dbReference type="STRING" id="1503925.TH53_25280"/>
<evidence type="ECO:0000256" key="5">
    <source>
        <dbReference type="ARBA" id="ARBA00022605"/>
    </source>
</evidence>
<evidence type="ECO:0000256" key="9">
    <source>
        <dbReference type="ARBA" id="ARBA00023299"/>
    </source>
</evidence>
<keyword evidence="16" id="KW-1185">Reference proteome</keyword>
<dbReference type="InterPro" id="IPR015424">
    <property type="entry name" value="PyrdxlP-dep_Trfase"/>
</dbReference>
<comment type="pathway">
    <text evidence="2 12 13">Amino-acid biosynthesis; L-serine biosynthesis; L-serine from 3-phospho-D-glycerate: step 2/3.</text>
</comment>
<dbReference type="InterPro" id="IPR015422">
    <property type="entry name" value="PyrdxlP-dep_Trfase_small"/>
</dbReference>
<dbReference type="PANTHER" id="PTHR43247:SF1">
    <property type="entry name" value="PHOSPHOSERINE AMINOTRANSFERASE"/>
    <property type="match status" value="1"/>
</dbReference>
<feature type="binding site" evidence="12">
    <location>
        <position position="189"/>
    </location>
    <ligand>
        <name>pyridoxal 5'-phosphate</name>
        <dbReference type="ChEBI" id="CHEBI:597326"/>
    </ligand>
</feature>
<dbReference type="Proteomes" id="UP000032049">
    <property type="component" value="Unassembled WGS sequence"/>
</dbReference>
<evidence type="ECO:0000256" key="1">
    <source>
        <dbReference type="ARBA" id="ARBA00004915"/>
    </source>
</evidence>
<evidence type="ECO:0000313" key="15">
    <source>
        <dbReference type="EMBL" id="KIO74639.1"/>
    </source>
</evidence>
<evidence type="ECO:0000256" key="12">
    <source>
        <dbReference type="HAMAP-Rule" id="MF_00160"/>
    </source>
</evidence>
<evidence type="ECO:0000256" key="3">
    <source>
        <dbReference type="ARBA" id="ARBA00006904"/>
    </source>
</evidence>
<accession>A0A0D0FQ98</accession>
<dbReference type="GO" id="GO:0004648">
    <property type="term" value="F:O-phospho-L-serine:2-oxoglutarate aminotransferase activity"/>
    <property type="evidence" value="ECO:0007669"/>
    <property type="project" value="UniProtKB-UniRule"/>
</dbReference>
<dbReference type="Gene3D" id="3.90.1150.10">
    <property type="entry name" value="Aspartate Aminotransferase, domain 1"/>
    <property type="match status" value="1"/>
</dbReference>
<comment type="caution">
    <text evidence="12">Lacks conserved residue(s) required for the propagation of feature annotation.</text>
</comment>
<dbReference type="Gene3D" id="3.40.640.10">
    <property type="entry name" value="Type I PLP-dependent aspartate aminotransferase-like (Major domain)"/>
    <property type="match status" value="1"/>
</dbReference>
<comment type="cofactor">
    <cofactor evidence="12">
        <name>pyridoxal 5'-phosphate</name>
        <dbReference type="ChEBI" id="CHEBI:597326"/>
    </cofactor>
    <text evidence="12">Binds 1 pyridoxal phosphate per subunit.</text>
</comment>
<dbReference type="SUPFAM" id="SSF53383">
    <property type="entry name" value="PLP-dependent transferases"/>
    <property type="match status" value="1"/>
</dbReference>
<evidence type="ECO:0000259" key="14">
    <source>
        <dbReference type="Pfam" id="PF00266"/>
    </source>
</evidence>
<comment type="subcellular location">
    <subcellularLocation>
        <location evidence="12">Cytoplasm</location>
    </subcellularLocation>
</comment>
<dbReference type="UniPathway" id="UPA00135">
    <property type="reaction ID" value="UER00197"/>
</dbReference>
<reference evidence="15 16" key="1">
    <citation type="submission" date="2015-01" db="EMBL/GenBank/DDBJ databases">
        <title>Draft genome sequence of Pedobacter sp. NL19 isolated from sludge of an effluent treatment pond in an abandoned uranium mine.</title>
        <authorList>
            <person name="Santos T."/>
            <person name="Caetano T."/>
            <person name="Covas C."/>
            <person name="Cruz A."/>
            <person name="Mendo S."/>
        </authorList>
    </citation>
    <scope>NUCLEOTIDE SEQUENCE [LARGE SCALE GENOMIC DNA]</scope>
    <source>
        <strain evidence="15 16">NL19</strain>
    </source>
</reference>
<evidence type="ECO:0000256" key="4">
    <source>
        <dbReference type="ARBA" id="ARBA00022576"/>
    </source>
</evidence>
<dbReference type="NCBIfam" id="TIGR01364">
    <property type="entry name" value="serC_1"/>
    <property type="match status" value="1"/>
</dbReference>
<evidence type="ECO:0000256" key="6">
    <source>
        <dbReference type="ARBA" id="ARBA00022679"/>
    </source>
</evidence>
<feature type="binding site" evidence="12">
    <location>
        <position position="39"/>
    </location>
    <ligand>
        <name>L-glutamate</name>
        <dbReference type="ChEBI" id="CHEBI:29985"/>
    </ligand>
</feature>
<comment type="catalytic activity">
    <reaction evidence="10 12">
        <text>4-(phosphooxy)-L-threonine + 2-oxoglutarate = (R)-3-hydroxy-2-oxo-4-phosphooxybutanoate + L-glutamate</text>
        <dbReference type="Rhea" id="RHEA:16573"/>
        <dbReference type="ChEBI" id="CHEBI:16810"/>
        <dbReference type="ChEBI" id="CHEBI:29985"/>
        <dbReference type="ChEBI" id="CHEBI:58452"/>
        <dbReference type="ChEBI" id="CHEBI:58538"/>
        <dbReference type="EC" id="2.6.1.52"/>
    </reaction>
</comment>
<comment type="function">
    <text evidence="12">Catalyzes the reversible conversion of 3-phosphohydroxypyruvate to phosphoserine and of 3-hydroxy-2-oxo-4-phosphonooxybutanoate to phosphohydroxythreonine.</text>
</comment>
<keyword evidence="8 12" id="KW-0664">Pyridoxine biosynthesis</keyword>
<feature type="modified residue" description="N6-(pyridoxal phosphate)lysine" evidence="12">
    <location>
        <position position="190"/>
    </location>
</feature>
<dbReference type="UniPathway" id="UPA00244">
    <property type="reaction ID" value="UER00311"/>
</dbReference>
<dbReference type="PIRSF" id="PIRSF000525">
    <property type="entry name" value="SerC"/>
    <property type="match status" value="1"/>
</dbReference>
<dbReference type="EMBL" id="JXRA01000152">
    <property type="protein sequence ID" value="KIO74639.1"/>
    <property type="molecule type" value="Genomic_DNA"/>
</dbReference>
<evidence type="ECO:0000256" key="13">
    <source>
        <dbReference type="RuleBase" id="RU004505"/>
    </source>
</evidence>
<dbReference type="FunFam" id="3.40.640.10:FF:000010">
    <property type="entry name" value="Phosphoserine aminotransferase"/>
    <property type="match status" value="1"/>
</dbReference>
<feature type="binding site" evidence="12">
    <location>
        <position position="147"/>
    </location>
    <ligand>
        <name>pyridoxal 5'-phosphate</name>
        <dbReference type="ChEBI" id="CHEBI:597326"/>
    </ligand>
</feature>
<comment type="caution">
    <text evidence="15">The sequence shown here is derived from an EMBL/GenBank/DDBJ whole genome shotgun (WGS) entry which is preliminary data.</text>
</comment>
<protein>
    <recommendedName>
        <fullName evidence="12">Phosphoserine aminotransferase</fullName>
        <ecNumber evidence="12">2.6.1.52</ecNumber>
    </recommendedName>
    <alternativeName>
        <fullName evidence="12">Phosphohydroxythreonine aminotransferase</fullName>
        <shortName evidence="12">PSAT</shortName>
    </alternativeName>
</protein>
<dbReference type="EC" id="2.6.1.52" evidence="12"/>
<organism evidence="15 16">
    <name type="scientific">Pedobacter lusitanus</name>
    <dbReference type="NCBI Taxonomy" id="1503925"/>
    <lineage>
        <taxon>Bacteria</taxon>
        <taxon>Pseudomonadati</taxon>
        <taxon>Bacteroidota</taxon>
        <taxon>Sphingobacteriia</taxon>
        <taxon>Sphingobacteriales</taxon>
        <taxon>Sphingobacteriaceae</taxon>
        <taxon>Pedobacter</taxon>
    </lineage>
</organism>